<gene>
    <name evidence="1" type="ORF">ABVK50_15555</name>
</gene>
<evidence type="ECO:0000313" key="1">
    <source>
        <dbReference type="EMBL" id="XCG46736.1"/>
    </source>
</evidence>
<dbReference type="RefSeq" id="WP_353645726.1">
    <property type="nucleotide sequence ID" value="NZ_CP159253.1"/>
</dbReference>
<dbReference type="AlphaFoldDB" id="A0AAU8CIS1"/>
<protein>
    <submittedName>
        <fullName evidence="1">Uncharacterized protein</fullName>
    </submittedName>
</protein>
<organism evidence="1">
    <name type="scientific">Mesorhizobium sp. WSM2240</name>
    <dbReference type="NCBI Taxonomy" id="3228851"/>
    <lineage>
        <taxon>Bacteria</taxon>
        <taxon>Pseudomonadati</taxon>
        <taxon>Pseudomonadota</taxon>
        <taxon>Alphaproteobacteria</taxon>
        <taxon>Hyphomicrobiales</taxon>
        <taxon>Phyllobacteriaceae</taxon>
        <taxon>Mesorhizobium</taxon>
    </lineage>
</organism>
<dbReference type="EMBL" id="CP159253">
    <property type="protein sequence ID" value="XCG46736.1"/>
    <property type="molecule type" value="Genomic_DNA"/>
</dbReference>
<proteinExistence type="predicted"/>
<name>A0AAU8CIS1_9HYPH</name>
<accession>A0AAU8CIS1</accession>
<sequence length="92" mass="10334">MDVLITFSHMRKWSNEAELAELIKVKAKRRQRVVLTPDTALFVALKMETASKKPTTAEVAMVICDSKCETPCYLCTGKANIICRKYGHSISN</sequence>
<reference evidence="1" key="1">
    <citation type="submission" date="2024-06" db="EMBL/GenBank/DDBJ databases">
        <title>Mesorhizobium karijinii sp. nov., a symbiont of the iconic Swainsona formosa from arid Australia.</title>
        <authorList>
            <person name="Hill Y.J."/>
            <person name="Watkin E.L.J."/>
            <person name="O'Hara G.W."/>
            <person name="Terpolilli J."/>
            <person name="Tye M.L."/>
            <person name="Kohlmeier M.G."/>
        </authorList>
    </citation>
    <scope>NUCLEOTIDE SEQUENCE</scope>
    <source>
        <strain evidence="1">WSM2240</strain>
    </source>
</reference>